<organism evidence="2 3">
    <name type="scientific">Oryza sativa subsp. japonica</name>
    <name type="common">Rice</name>
    <dbReference type="NCBI Taxonomy" id="39947"/>
    <lineage>
        <taxon>Eukaryota</taxon>
        <taxon>Viridiplantae</taxon>
        <taxon>Streptophyta</taxon>
        <taxon>Embryophyta</taxon>
        <taxon>Tracheophyta</taxon>
        <taxon>Spermatophyta</taxon>
        <taxon>Magnoliopsida</taxon>
        <taxon>Liliopsida</taxon>
        <taxon>Poales</taxon>
        <taxon>Poaceae</taxon>
        <taxon>BOP clade</taxon>
        <taxon>Oryzoideae</taxon>
        <taxon>Oryzeae</taxon>
        <taxon>Oryzinae</taxon>
        <taxon>Oryza</taxon>
        <taxon>Oryza sativa</taxon>
    </lineage>
</organism>
<reference evidence="3" key="1">
    <citation type="journal article" date="2005" name="Nature">
        <title>The map-based sequence of the rice genome.</title>
        <authorList>
            <consortium name="International rice genome sequencing project (IRGSP)"/>
            <person name="Matsumoto T."/>
            <person name="Wu J."/>
            <person name="Kanamori H."/>
            <person name="Katayose Y."/>
            <person name="Fujisawa M."/>
            <person name="Namiki N."/>
            <person name="Mizuno H."/>
            <person name="Yamamoto K."/>
            <person name="Antonio B.A."/>
            <person name="Baba T."/>
            <person name="Sakata K."/>
            <person name="Nagamura Y."/>
            <person name="Aoki H."/>
            <person name="Arikawa K."/>
            <person name="Arita K."/>
            <person name="Bito T."/>
            <person name="Chiden Y."/>
            <person name="Fujitsuka N."/>
            <person name="Fukunaka R."/>
            <person name="Hamada M."/>
            <person name="Harada C."/>
            <person name="Hayashi A."/>
            <person name="Hijishita S."/>
            <person name="Honda M."/>
            <person name="Hosokawa S."/>
            <person name="Ichikawa Y."/>
            <person name="Idonuma A."/>
            <person name="Iijima M."/>
            <person name="Ikeda M."/>
            <person name="Ikeno M."/>
            <person name="Ito K."/>
            <person name="Ito S."/>
            <person name="Ito T."/>
            <person name="Ito Y."/>
            <person name="Ito Y."/>
            <person name="Iwabuchi A."/>
            <person name="Kamiya K."/>
            <person name="Karasawa W."/>
            <person name="Kurita K."/>
            <person name="Katagiri S."/>
            <person name="Kikuta A."/>
            <person name="Kobayashi H."/>
            <person name="Kobayashi N."/>
            <person name="Machita K."/>
            <person name="Maehara T."/>
            <person name="Masukawa M."/>
            <person name="Mizubayashi T."/>
            <person name="Mukai Y."/>
            <person name="Nagasaki H."/>
            <person name="Nagata Y."/>
            <person name="Naito S."/>
            <person name="Nakashima M."/>
            <person name="Nakama Y."/>
            <person name="Nakamichi Y."/>
            <person name="Nakamura M."/>
            <person name="Meguro A."/>
            <person name="Negishi M."/>
            <person name="Ohta I."/>
            <person name="Ohta T."/>
            <person name="Okamoto M."/>
            <person name="Ono N."/>
            <person name="Saji S."/>
            <person name="Sakaguchi M."/>
            <person name="Sakai K."/>
            <person name="Shibata M."/>
            <person name="Shimokawa T."/>
            <person name="Song J."/>
            <person name="Takazaki Y."/>
            <person name="Terasawa K."/>
            <person name="Tsugane M."/>
            <person name="Tsuji K."/>
            <person name="Ueda S."/>
            <person name="Waki K."/>
            <person name="Yamagata H."/>
            <person name="Yamamoto M."/>
            <person name="Yamamoto S."/>
            <person name="Yamane H."/>
            <person name="Yoshiki S."/>
            <person name="Yoshihara R."/>
            <person name="Yukawa K."/>
            <person name="Zhong H."/>
            <person name="Yano M."/>
            <person name="Yuan Q."/>
            <person name="Ouyang S."/>
            <person name="Liu J."/>
            <person name="Jones K.M."/>
            <person name="Gansberger K."/>
            <person name="Moffat K."/>
            <person name="Hill J."/>
            <person name="Bera J."/>
            <person name="Fadrosh D."/>
            <person name="Jin S."/>
            <person name="Johri S."/>
            <person name="Kim M."/>
            <person name="Overton L."/>
            <person name="Reardon M."/>
            <person name="Tsitrin T."/>
            <person name="Vuong H."/>
            <person name="Weaver B."/>
            <person name="Ciecko A."/>
            <person name="Tallon L."/>
            <person name="Jackson J."/>
            <person name="Pai G."/>
            <person name="Aken S.V."/>
            <person name="Utterback T."/>
            <person name="Reidmuller S."/>
            <person name="Feldblyum T."/>
            <person name="Hsiao J."/>
            <person name="Zismann V."/>
            <person name="Iobst S."/>
            <person name="de Vazeille A.R."/>
            <person name="Buell C.R."/>
            <person name="Ying K."/>
            <person name="Li Y."/>
            <person name="Lu T."/>
            <person name="Huang Y."/>
            <person name="Zhao Q."/>
            <person name="Feng Q."/>
            <person name="Zhang L."/>
            <person name="Zhu J."/>
            <person name="Weng Q."/>
            <person name="Mu J."/>
            <person name="Lu Y."/>
            <person name="Fan D."/>
            <person name="Liu Y."/>
            <person name="Guan J."/>
            <person name="Zhang Y."/>
            <person name="Yu S."/>
            <person name="Liu X."/>
            <person name="Zhang Y."/>
            <person name="Hong G."/>
            <person name="Han B."/>
            <person name="Choisne N."/>
            <person name="Demange N."/>
            <person name="Orjeda G."/>
            <person name="Samain S."/>
            <person name="Cattolico L."/>
            <person name="Pelletier E."/>
            <person name="Couloux A."/>
            <person name="Segurens B."/>
            <person name="Wincker P."/>
            <person name="D'Hont A."/>
            <person name="Scarpelli C."/>
            <person name="Weissenbach J."/>
            <person name="Salanoubat M."/>
            <person name="Quetier F."/>
            <person name="Yu Y."/>
            <person name="Kim H.R."/>
            <person name="Rambo T."/>
            <person name="Currie J."/>
            <person name="Collura K."/>
            <person name="Luo M."/>
            <person name="Yang T."/>
            <person name="Ammiraju J.S.S."/>
            <person name="Engler F."/>
            <person name="Soderlund C."/>
            <person name="Wing R.A."/>
            <person name="Palmer L.E."/>
            <person name="de la Bastide M."/>
            <person name="Spiegel L."/>
            <person name="Nascimento L."/>
            <person name="Zutavern T."/>
            <person name="O'Shaughnessy A."/>
            <person name="Dike S."/>
            <person name="Dedhia N."/>
            <person name="Preston R."/>
            <person name="Balija V."/>
            <person name="McCombie W.R."/>
            <person name="Chow T."/>
            <person name="Chen H."/>
            <person name="Chung M."/>
            <person name="Chen C."/>
            <person name="Shaw J."/>
            <person name="Wu H."/>
            <person name="Hsiao K."/>
            <person name="Chao Y."/>
            <person name="Chu M."/>
            <person name="Cheng C."/>
            <person name="Hour A."/>
            <person name="Lee P."/>
            <person name="Lin S."/>
            <person name="Lin Y."/>
            <person name="Liou J."/>
            <person name="Liu S."/>
            <person name="Hsing Y."/>
            <person name="Raghuvanshi S."/>
            <person name="Mohanty A."/>
            <person name="Bharti A.K."/>
            <person name="Gaur A."/>
            <person name="Gupta V."/>
            <person name="Kumar D."/>
            <person name="Ravi V."/>
            <person name="Vij S."/>
            <person name="Kapur A."/>
            <person name="Khurana P."/>
            <person name="Khurana P."/>
            <person name="Khurana J.P."/>
            <person name="Tyagi A.K."/>
            <person name="Gaikwad K."/>
            <person name="Singh A."/>
            <person name="Dalal V."/>
            <person name="Srivastava S."/>
            <person name="Dixit A."/>
            <person name="Pal A.K."/>
            <person name="Ghazi I.A."/>
            <person name="Yadav M."/>
            <person name="Pandit A."/>
            <person name="Bhargava A."/>
            <person name="Sureshbabu K."/>
            <person name="Batra K."/>
            <person name="Sharma T.R."/>
            <person name="Mohapatra T."/>
            <person name="Singh N.K."/>
            <person name="Messing J."/>
            <person name="Nelson A.B."/>
            <person name="Fuks G."/>
            <person name="Kavchok S."/>
            <person name="Keizer G."/>
            <person name="Linton E."/>
            <person name="Llaca V."/>
            <person name="Song R."/>
            <person name="Tanyolac B."/>
            <person name="Young S."/>
            <person name="Ho-Il K."/>
            <person name="Hahn J.H."/>
            <person name="Sangsakoo G."/>
            <person name="Vanavichit A."/>
            <person name="de Mattos Luiz.A.T."/>
            <person name="Zimmer P.D."/>
            <person name="Malone G."/>
            <person name="Dellagostin O."/>
            <person name="de Oliveira A.C."/>
            <person name="Bevan M."/>
            <person name="Bancroft I."/>
            <person name="Minx P."/>
            <person name="Cordum H."/>
            <person name="Wilson R."/>
            <person name="Cheng Z."/>
            <person name="Jin W."/>
            <person name="Jiang J."/>
            <person name="Leong S.A."/>
            <person name="Iwama H."/>
            <person name="Gojobori T."/>
            <person name="Itoh T."/>
            <person name="Niimura Y."/>
            <person name="Fujii Y."/>
            <person name="Habara T."/>
            <person name="Sakai H."/>
            <person name="Sato Y."/>
            <person name="Wilson G."/>
            <person name="Kumar K."/>
            <person name="McCouch S."/>
            <person name="Juretic N."/>
            <person name="Hoen D."/>
            <person name="Wright S."/>
            <person name="Bruskiewich R."/>
            <person name="Bureau T."/>
            <person name="Miyao A."/>
            <person name="Hirochika H."/>
            <person name="Nishikawa T."/>
            <person name="Kadowaki K."/>
            <person name="Sugiura M."/>
            <person name="Burr B."/>
            <person name="Sasaki T."/>
        </authorList>
    </citation>
    <scope>NUCLEOTIDE SEQUENCE [LARGE SCALE GENOMIC DNA]</scope>
    <source>
        <strain evidence="3">cv. Nipponbare</strain>
    </source>
</reference>
<feature type="region of interest" description="Disordered" evidence="1">
    <location>
        <begin position="46"/>
        <end position="88"/>
    </location>
</feature>
<reference evidence="3" key="2">
    <citation type="journal article" date="2008" name="Nucleic Acids Res.">
        <title>The rice annotation project database (RAP-DB): 2008 update.</title>
        <authorList>
            <consortium name="The rice annotation project (RAP)"/>
        </authorList>
    </citation>
    <scope>GENOME REANNOTATION</scope>
    <source>
        <strain evidence="3">cv. Nipponbare</strain>
    </source>
</reference>
<dbReference type="Proteomes" id="UP000000763">
    <property type="component" value="Chromosome 3"/>
</dbReference>
<proteinExistence type="predicted"/>
<protein>
    <submittedName>
        <fullName evidence="2">Uncharacterized protein</fullName>
    </submittedName>
</protein>
<feature type="region of interest" description="Disordered" evidence="1">
    <location>
        <begin position="209"/>
        <end position="228"/>
    </location>
</feature>
<dbReference type="AlphaFoldDB" id="Q60EE3"/>
<name>Q60EE3_ORYSJ</name>
<accession>Q60EE3</accession>
<gene>
    <name evidence="2" type="primary">OSJNBa0002D18.6</name>
</gene>
<sequence>MAELGGRAHGDGGEGIAVFGQVMMEGREWRVEWMAALFFSGSKPREIQRRLPSGGGAPQCGGRREGEGGGGIYSQRRDGSPPSLPSSQIWLEGEGGTVVAGGAPIALFPQTWRGAEGGDAPPPKSGRRHRGLCSGGIVGCAAAAALTSPPISGYVVGRVAAATANLPCPPLPDPAVSWGGQQRRLAAEKAARRQEVGGSTGELMAALSPTRFSDGDAAPLPSLFLPKP</sequence>
<evidence type="ECO:0000256" key="1">
    <source>
        <dbReference type="SAM" id="MobiDB-lite"/>
    </source>
</evidence>
<evidence type="ECO:0000313" key="3">
    <source>
        <dbReference type="Proteomes" id="UP000000763"/>
    </source>
</evidence>
<dbReference type="EMBL" id="AC134886">
    <property type="protein sequence ID" value="AAU89245.1"/>
    <property type="molecule type" value="Genomic_DNA"/>
</dbReference>
<evidence type="ECO:0000313" key="2">
    <source>
        <dbReference type="EMBL" id="AAU89245.1"/>
    </source>
</evidence>